<reference evidence="8" key="1">
    <citation type="submission" date="2021-08" db="EMBL/GenBank/DDBJ databases">
        <authorList>
            <person name="Misof B."/>
            <person name="Oliver O."/>
            <person name="Podsiadlowski L."/>
            <person name="Donath A."/>
            <person name="Peters R."/>
            <person name="Mayer C."/>
            <person name="Rust J."/>
            <person name="Gunkel S."/>
            <person name="Lesny P."/>
            <person name="Martin S."/>
            <person name="Oeyen J.P."/>
            <person name="Petersen M."/>
            <person name="Panagiotis P."/>
            <person name="Wilbrandt J."/>
            <person name="Tanja T."/>
        </authorList>
    </citation>
    <scope>NUCLEOTIDE SEQUENCE</scope>
    <source>
        <strain evidence="8">GBR_01_08_01A</strain>
        <tissue evidence="8">Thorax + abdomen</tissue>
    </source>
</reference>
<dbReference type="Pfam" id="PF00999">
    <property type="entry name" value="Na_H_Exchanger"/>
    <property type="match status" value="1"/>
</dbReference>
<dbReference type="EMBL" id="JAIFRP010004408">
    <property type="protein sequence ID" value="KAK2575867.1"/>
    <property type="molecule type" value="Genomic_DNA"/>
</dbReference>
<comment type="similarity">
    <text evidence="2">Belongs to the monovalent cation:proton antiporter 1 (CPA1) transporter (TC 2.A.36) family.</text>
</comment>
<evidence type="ECO:0000256" key="4">
    <source>
        <dbReference type="ARBA" id="ARBA00022989"/>
    </source>
</evidence>
<dbReference type="GO" id="GO:0016020">
    <property type="term" value="C:membrane"/>
    <property type="evidence" value="ECO:0007669"/>
    <property type="project" value="UniProtKB-SubCell"/>
</dbReference>
<feature type="transmembrane region" description="Helical" evidence="6">
    <location>
        <begin position="310"/>
        <end position="329"/>
    </location>
</feature>
<name>A0AAD9VJE3_9HYME</name>
<organism evidence="8 9">
    <name type="scientific">Odynerus spinipes</name>
    <dbReference type="NCBI Taxonomy" id="1348599"/>
    <lineage>
        <taxon>Eukaryota</taxon>
        <taxon>Metazoa</taxon>
        <taxon>Ecdysozoa</taxon>
        <taxon>Arthropoda</taxon>
        <taxon>Hexapoda</taxon>
        <taxon>Insecta</taxon>
        <taxon>Pterygota</taxon>
        <taxon>Neoptera</taxon>
        <taxon>Endopterygota</taxon>
        <taxon>Hymenoptera</taxon>
        <taxon>Apocrita</taxon>
        <taxon>Aculeata</taxon>
        <taxon>Vespoidea</taxon>
        <taxon>Vespidae</taxon>
        <taxon>Eumeninae</taxon>
        <taxon>Odynerus</taxon>
    </lineage>
</organism>
<keyword evidence="3 6" id="KW-0812">Transmembrane</keyword>
<feature type="transmembrane region" description="Helical" evidence="6">
    <location>
        <begin position="280"/>
        <end position="298"/>
    </location>
</feature>
<feature type="transmembrane region" description="Helical" evidence="6">
    <location>
        <begin position="200"/>
        <end position="223"/>
    </location>
</feature>
<feature type="domain" description="Cation/H+ exchanger transmembrane" evidence="7">
    <location>
        <begin position="97"/>
        <end position="454"/>
    </location>
</feature>
<dbReference type="Proteomes" id="UP001258017">
    <property type="component" value="Unassembled WGS sequence"/>
</dbReference>
<feature type="transmembrane region" description="Helical" evidence="6">
    <location>
        <begin position="86"/>
        <end position="105"/>
    </location>
</feature>
<keyword evidence="4 6" id="KW-1133">Transmembrane helix</keyword>
<dbReference type="PANTHER" id="PTHR31102:SF1">
    <property type="entry name" value="CATION_H+ EXCHANGER DOMAIN-CONTAINING PROTEIN"/>
    <property type="match status" value="1"/>
</dbReference>
<evidence type="ECO:0000256" key="2">
    <source>
        <dbReference type="ARBA" id="ARBA00007367"/>
    </source>
</evidence>
<feature type="transmembrane region" description="Helical" evidence="6">
    <location>
        <begin position="169"/>
        <end position="194"/>
    </location>
</feature>
<evidence type="ECO:0000256" key="5">
    <source>
        <dbReference type="ARBA" id="ARBA00023136"/>
    </source>
</evidence>
<dbReference type="PANTHER" id="PTHR31102">
    <property type="match status" value="1"/>
</dbReference>
<dbReference type="GO" id="GO:0015297">
    <property type="term" value="F:antiporter activity"/>
    <property type="evidence" value="ECO:0007669"/>
    <property type="project" value="InterPro"/>
</dbReference>
<dbReference type="GO" id="GO:1902600">
    <property type="term" value="P:proton transmembrane transport"/>
    <property type="evidence" value="ECO:0007669"/>
    <property type="project" value="InterPro"/>
</dbReference>
<gene>
    <name evidence="8" type="ORF">KPH14_007239</name>
</gene>
<feature type="transmembrane region" description="Helical" evidence="6">
    <location>
        <begin position="451"/>
        <end position="475"/>
    </location>
</feature>
<reference evidence="8" key="2">
    <citation type="journal article" date="2023" name="Commun. Biol.">
        <title>Intrasexual cuticular hydrocarbon dimorphism in a wasp sheds light on hydrocarbon biosynthesis genes in Hymenoptera.</title>
        <authorList>
            <person name="Moris V.C."/>
            <person name="Podsiadlowski L."/>
            <person name="Martin S."/>
            <person name="Oeyen J.P."/>
            <person name="Donath A."/>
            <person name="Petersen M."/>
            <person name="Wilbrandt J."/>
            <person name="Misof B."/>
            <person name="Liedtke D."/>
            <person name="Thamm M."/>
            <person name="Scheiner R."/>
            <person name="Schmitt T."/>
            <person name="Niehuis O."/>
        </authorList>
    </citation>
    <scope>NUCLEOTIDE SEQUENCE</scope>
    <source>
        <strain evidence="8">GBR_01_08_01A</strain>
    </source>
</reference>
<evidence type="ECO:0000256" key="6">
    <source>
        <dbReference type="SAM" id="Phobius"/>
    </source>
</evidence>
<dbReference type="AlphaFoldDB" id="A0AAD9VJE3"/>
<feature type="transmembrane region" description="Helical" evidence="6">
    <location>
        <begin position="235"/>
        <end position="260"/>
    </location>
</feature>
<evidence type="ECO:0000313" key="8">
    <source>
        <dbReference type="EMBL" id="KAK2575867.1"/>
    </source>
</evidence>
<keyword evidence="9" id="KW-1185">Reference proteome</keyword>
<sequence length="510" mass="56964">MTTTTTPLRREEEDEEEDNTCCSQATFCNPILREIIVTNPISKCLGTEITWANAFWMVTVTGMILMAWVTLFFLIGDTMLPGGPHFGFFLLVLSSYFLGWSLAYLPHANLPPVFGMLLAGIIIRNTNLYDIRQEFGSRTIGKIRTFCITFIMIRAGLQLTTTPIRRYPFFVTILALVPCTVEMFTVACCAVYILGYPWKWALMTGTIVACMSPVVTFNCMLALAERGYGEDKGMASILCAASSIDDIHILSLFSIFYASVFSGDHLTQWWSYIPAGIRDLILGITTGLLLGTFLAFFPHRNHKYATWYRLTILVLASLMCTSSTSKLHISGGPYLAIIIMSFVASRGWQILTVSYNPVLVGVIGADMDFKNWSFSRLGLYCASIFIGVTVRCIVAVLSTIMTQFSWKERTFIALAWAPKGTLQAALAPMAYERAILEDSEHIELALDVVRISVVTIVILAPLGAILMMIFGPLLLNKVDMEEHEKERRLSHLRIIGLQPIRIRRSVPVAM</sequence>
<keyword evidence="5 6" id="KW-0472">Membrane</keyword>
<comment type="caution">
    <text evidence="8">The sequence shown here is derived from an EMBL/GenBank/DDBJ whole genome shotgun (WGS) entry which is preliminary data.</text>
</comment>
<feature type="transmembrane region" description="Helical" evidence="6">
    <location>
        <begin position="335"/>
        <end position="365"/>
    </location>
</feature>
<dbReference type="InterPro" id="IPR051843">
    <property type="entry name" value="CPA1_transporter"/>
</dbReference>
<comment type="subcellular location">
    <subcellularLocation>
        <location evidence="1">Membrane</location>
        <topology evidence="1">Multi-pass membrane protein</topology>
    </subcellularLocation>
</comment>
<feature type="transmembrane region" description="Helical" evidence="6">
    <location>
        <begin position="54"/>
        <end position="74"/>
    </location>
</feature>
<proteinExistence type="inferred from homology"/>
<protein>
    <recommendedName>
        <fullName evidence="7">Cation/H+ exchanger transmembrane domain-containing protein</fullName>
    </recommendedName>
</protein>
<evidence type="ECO:0000256" key="3">
    <source>
        <dbReference type="ARBA" id="ARBA00022692"/>
    </source>
</evidence>
<evidence type="ECO:0000256" key="1">
    <source>
        <dbReference type="ARBA" id="ARBA00004141"/>
    </source>
</evidence>
<accession>A0AAD9VJE3</accession>
<evidence type="ECO:0000259" key="7">
    <source>
        <dbReference type="Pfam" id="PF00999"/>
    </source>
</evidence>
<evidence type="ECO:0000313" key="9">
    <source>
        <dbReference type="Proteomes" id="UP001258017"/>
    </source>
</evidence>
<dbReference type="InterPro" id="IPR006153">
    <property type="entry name" value="Cation/H_exchanger_TM"/>
</dbReference>
<feature type="transmembrane region" description="Helical" evidence="6">
    <location>
        <begin position="377"/>
        <end position="401"/>
    </location>
</feature>